<evidence type="ECO:0000313" key="2">
    <source>
        <dbReference type="Proteomes" id="UP000266272"/>
    </source>
</evidence>
<dbReference type="Proteomes" id="UP000266272">
    <property type="component" value="Unassembled WGS sequence"/>
</dbReference>
<dbReference type="EMBL" id="PXOA01000052">
    <property type="protein sequence ID" value="RFU81370.1"/>
    <property type="molecule type" value="Genomic_DNA"/>
</dbReference>
<dbReference type="AlphaFoldDB" id="A0A395NZ39"/>
<keyword evidence="2" id="KW-1185">Reference proteome</keyword>
<reference evidence="1 2" key="1">
    <citation type="journal article" date="2018" name="PLoS Pathog.">
        <title>Evolution of structural diversity of trichothecenes, a family of toxins produced by plant pathogenic and entomopathogenic fungi.</title>
        <authorList>
            <person name="Proctor R.H."/>
            <person name="McCormick S.P."/>
            <person name="Kim H.S."/>
            <person name="Cardoza R.E."/>
            <person name="Stanley A.M."/>
            <person name="Lindo L."/>
            <person name="Kelly A."/>
            <person name="Brown D.W."/>
            <person name="Lee T."/>
            <person name="Vaughan M.M."/>
            <person name="Alexander N.J."/>
            <person name="Busman M."/>
            <person name="Gutierrez S."/>
        </authorList>
    </citation>
    <scope>NUCLEOTIDE SEQUENCE [LARGE SCALE GENOMIC DNA]</scope>
    <source>
        <strain evidence="1 2">IBT 40837</strain>
    </source>
</reference>
<comment type="caution">
    <text evidence="1">The sequence shown here is derived from an EMBL/GenBank/DDBJ whole genome shotgun (WGS) entry which is preliminary data.</text>
</comment>
<name>A0A395NZ39_TRIAR</name>
<organism evidence="1 2">
    <name type="scientific">Trichoderma arundinaceum</name>
    <dbReference type="NCBI Taxonomy" id="490622"/>
    <lineage>
        <taxon>Eukaryota</taxon>
        <taxon>Fungi</taxon>
        <taxon>Dikarya</taxon>
        <taxon>Ascomycota</taxon>
        <taxon>Pezizomycotina</taxon>
        <taxon>Sordariomycetes</taxon>
        <taxon>Hypocreomycetidae</taxon>
        <taxon>Hypocreales</taxon>
        <taxon>Hypocreaceae</taxon>
        <taxon>Trichoderma</taxon>
    </lineage>
</organism>
<gene>
    <name evidence="1" type="ORF">TARUN_819</name>
</gene>
<proteinExistence type="predicted"/>
<protein>
    <submittedName>
        <fullName evidence="1">Uncharacterized protein</fullName>
    </submittedName>
</protein>
<dbReference type="STRING" id="490622.A0A395NZ39"/>
<dbReference type="OrthoDB" id="2590365at2759"/>
<sequence>MCRCFPEALNLNTQGLYQSVKSGADLSEAAFTVISTSNKLQQCMLDNGFDVKDNKAEVEAKDLSLGQGWIVLRAEEIDSATYADLAAAIAPCFTPAQCNPELIRGFFMNYLRKSKELMNDQLTGFLKEWLDIIGNMEKKGQEVVSAAENLTEKITHMPDKIKAIRDEVCVGEACLEQQVTSFIQKISSLNELVHVVENSKAAAITAVQVIPEMITQTRTAIEAAEADPDVNFLIELIKSGRLTKVDNIWNSFQAVQKLPEIVGHLKKSTTSIQRVVTQYNSYGHNAKAVIGEVLSLQWDTTAVGSGMTKIQQIIKTELEAPLGNLTNTIGQLGSVLDSFPVKDGRFALQTGVASYQRYSTVSMDVPCTRQGRKTFSAAGFKKTYSYPEFYLCPYGPKRIPWPNHHIPFIKVRT</sequence>
<evidence type="ECO:0000313" key="1">
    <source>
        <dbReference type="EMBL" id="RFU81370.1"/>
    </source>
</evidence>
<accession>A0A395NZ39</accession>